<feature type="transmembrane region" description="Helical" evidence="8">
    <location>
        <begin position="285"/>
        <end position="309"/>
    </location>
</feature>
<feature type="transmembrane region" description="Helical" evidence="8">
    <location>
        <begin position="377"/>
        <end position="400"/>
    </location>
</feature>
<feature type="transmembrane region" description="Helical" evidence="8">
    <location>
        <begin position="421"/>
        <end position="439"/>
    </location>
</feature>
<gene>
    <name evidence="10" type="ORF">LZ495_38865</name>
</gene>
<accession>A0AA41Q9C1</accession>
<dbReference type="InterPro" id="IPR036259">
    <property type="entry name" value="MFS_trans_sf"/>
</dbReference>
<keyword evidence="6 8" id="KW-0472">Membrane</keyword>
<feature type="transmembrane region" description="Helical" evidence="8">
    <location>
        <begin position="248"/>
        <end position="265"/>
    </location>
</feature>
<keyword evidence="11" id="KW-1185">Reference proteome</keyword>
<feature type="transmembrane region" description="Helical" evidence="8">
    <location>
        <begin position="216"/>
        <end position="236"/>
    </location>
</feature>
<evidence type="ECO:0000256" key="6">
    <source>
        <dbReference type="ARBA" id="ARBA00023136"/>
    </source>
</evidence>
<dbReference type="GO" id="GO:0046677">
    <property type="term" value="P:response to antibiotic"/>
    <property type="evidence" value="ECO:0007669"/>
    <property type="project" value="UniProtKB-KW"/>
</dbReference>
<dbReference type="PRINTS" id="PR01036">
    <property type="entry name" value="TCRTETB"/>
</dbReference>
<organism evidence="10 11">
    <name type="scientific">Yinghuangia soli</name>
    <dbReference type="NCBI Taxonomy" id="2908204"/>
    <lineage>
        <taxon>Bacteria</taxon>
        <taxon>Bacillati</taxon>
        <taxon>Actinomycetota</taxon>
        <taxon>Actinomycetes</taxon>
        <taxon>Kitasatosporales</taxon>
        <taxon>Streptomycetaceae</taxon>
        <taxon>Yinghuangia</taxon>
    </lineage>
</organism>
<keyword evidence="5 8" id="KW-1133">Transmembrane helix</keyword>
<dbReference type="Proteomes" id="UP001165378">
    <property type="component" value="Unassembled WGS sequence"/>
</dbReference>
<dbReference type="PROSITE" id="PS50850">
    <property type="entry name" value="MFS"/>
    <property type="match status" value="1"/>
</dbReference>
<evidence type="ECO:0000256" key="8">
    <source>
        <dbReference type="SAM" id="Phobius"/>
    </source>
</evidence>
<keyword evidence="4 8" id="KW-0812">Transmembrane</keyword>
<dbReference type="AlphaFoldDB" id="A0AA41Q9C1"/>
<evidence type="ECO:0000256" key="3">
    <source>
        <dbReference type="ARBA" id="ARBA00022475"/>
    </source>
</evidence>
<evidence type="ECO:0000256" key="7">
    <source>
        <dbReference type="ARBA" id="ARBA00023251"/>
    </source>
</evidence>
<feature type="domain" description="Major facilitator superfamily (MFS) profile" evidence="9">
    <location>
        <begin position="30"/>
        <end position="474"/>
    </location>
</feature>
<keyword evidence="3" id="KW-1003">Cell membrane</keyword>
<name>A0AA41Q9C1_9ACTN</name>
<feature type="transmembrane region" description="Helical" evidence="8">
    <location>
        <begin position="155"/>
        <end position="178"/>
    </location>
</feature>
<dbReference type="GO" id="GO:0005886">
    <property type="term" value="C:plasma membrane"/>
    <property type="evidence" value="ECO:0007669"/>
    <property type="project" value="UniProtKB-SubCell"/>
</dbReference>
<feature type="transmembrane region" description="Helical" evidence="8">
    <location>
        <begin position="128"/>
        <end position="148"/>
    </location>
</feature>
<evidence type="ECO:0000256" key="2">
    <source>
        <dbReference type="ARBA" id="ARBA00022448"/>
    </source>
</evidence>
<protein>
    <submittedName>
        <fullName evidence="10">DHA2 family efflux MFS transporter permease subunit</fullName>
    </submittedName>
</protein>
<dbReference type="SUPFAM" id="SSF103473">
    <property type="entry name" value="MFS general substrate transporter"/>
    <property type="match status" value="1"/>
</dbReference>
<dbReference type="Gene3D" id="1.20.1250.20">
    <property type="entry name" value="MFS general substrate transporter like domains"/>
    <property type="match status" value="1"/>
</dbReference>
<evidence type="ECO:0000313" key="11">
    <source>
        <dbReference type="Proteomes" id="UP001165378"/>
    </source>
</evidence>
<feature type="transmembrane region" description="Helical" evidence="8">
    <location>
        <begin position="28"/>
        <end position="53"/>
    </location>
</feature>
<dbReference type="NCBIfam" id="TIGR00711">
    <property type="entry name" value="efflux_EmrB"/>
    <property type="match status" value="1"/>
</dbReference>
<dbReference type="CDD" id="cd17321">
    <property type="entry name" value="MFS_MMR_MDR_like"/>
    <property type="match status" value="1"/>
</dbReference>
<evidence type="ECO:0000256" key="5">
    <source>
        <dbReference type="ARBA" id="ARBA00022989"/>
    </source>
</evidence>
<dbReference type="RefSeq" id="WP_235057926.1">
    <property type="nucleotide sequence ID" value="NZ_JAKFHA010000044.1"/>
</dbReference>
<dbReference type="EMBL" id="JAKFHA010000044">
    <property type="protein sequence ID" value="MCF2533151.1"/>
    <property type="molecule type" value="Genomic_DNA"/>
</dbReference>
<sequence>MSHDAHHQHHPEKVAAAPVTEATPRHPWLVLVLLCLAQFMLILDITVVNVALPSIGDDLGLGREALTWVVTSYALVFGGLMLLGGRLADVLGRRTTFLAGLVVFTAASLVSGLADSGALLIAGRMTQGVGAALLSPAALALVTTTFRGAERNKALGVWAGVGATGSAAGVLVGGLLTSGPGWEWIFFVNVPVGTAVFVAVLALVPEARRSERSGRLDIPGAILVTAATALLILGVTRYGDNSWTDMTVWLPILGAAVLYPVFLAVESATQEPLLKPALLTRRAVVTGAFTMLVATGLLISSFFLGSLYLQQVVGLSALRTGLAFLPVAIAVGLGAHLAANLLTRFGPGPIAATGLAITAVGAAWLTQLPADGGLADILPGLILAGVGVGPAFVAATTTAMAHVDHREAGLVSGLVNTFHELGGALGVALVSAAAAASLTPASATVEGYTDAFLGCAAAAALAALVMLALAPRAPLPVRDGPRHVH</sequence>
<evidence type="ECO:0000256" key="4">
    <source>
        <dbReference type="ARBA" id="ARBA00022692"/>
    </source>
</evidence>
<dbReference type="InterPro" id="IPR011701">
    <property type="entry name" value="MFS"/>
</dbReference>
<evidence type="ECO:0000259" key="9">
    <source>
        <dbReference type="PROSITE" id="PS50850"/>
    </source>
</evidence>
<proteinExistence type="predicted"/>
<feature type="transmembrane region" description="Helical" evidence="8">
    <location>
        <begin position="321"/>
        <end position="342"/>
    </location>
</feature>
<dbReference type="PANTHER" id="PTHR42718">
    <property type="entry name" value="MAJOR FACILITATOR SUPERFAMILY MULTIDRUG TRANSPORTER MFSC"/>
    <property type="match status" value="1"/>
</dbReference>
<dbReference type="InterPro" id="IPR005829">
    <property type="entry name" value="Sugar_transporter_CS"/>
</dbReference>
<feature type="transmembrane region" description="Helical" evidence="8">
    <location>
        <begin position="451"/>
        <end position="470"/>
    </location>
</feature>
<comment type="caution">
    <text evidence="10">The sequence shown here is derived from an EMBL/GenBank/DDBJ whole genome shotgun (WGS) entry which is preliminary data.</text>
</comment>
<evidence type="ECO:0000313" key="10">
    <source>
        <dbReference type="EMBL" id="MCF2533151.1"/>
    </source>
</evidence>
<dbReference type="Pfam" id="PF07690">
    <property type="entry name" value="MFS_1"/>
    <property type="match status" value="1"/>
</dbReference>
<comment type="subcellular location">
    <subcellularLocation>
        <location evidence="1">Cell membrane</location>
        <topology evidence="1">Multi-pass membrane protein</topology>
    </subcellularLocation>
</comment>
<keyword evidence="2" id="KW-0813">Transport</keyword>
<dbReference type="GO" id="GO:0022857">
    <property type="term" value="F:transmembrane transporter activity"/>
    <property type="evidence" value="ECO:0007669"/>
    <property type="project" value="InterPro"/>
</dbReference>
<dbReference type="Gene3D" id="1.20.1720.10">
    <property type="entry name" value="Multidrug resistance protein D"/>
    <property type="match status" value="1"/>
</dbReference>
<feature type="transmembrane region" description="Helical" evidence="8">
    <location>
        <begin position="184"/>
        <end position="204"/>
    </location>
</feature>
<evidence type="ECO:0000256" key="1">
    <source>
        <dbReference type="ARBA" id="ARBA00004651"/>
    </source>
</evidence>
<dbReference type="PROSITE" id="PS00216">
    <property type="entry name" value="SUGAR_TRANSPORT_1"/>
    <property type="match status" value="1"/>
</dbReference>
<feature type="transmembrane region" description="Helical" evidence="8">
    <location>
        <begin position="349"/>
        <end position="365"/>
    </location>
</feature>
<feature type="transmembrane region" description="Helical" evidence="8">
    <location>
        <begin position="65"/>
        <end position="85"/>
    </location>
</feature>
<dbReference type="InterPro" id="IPR004638">
    <property type="entry name" value="EmrB-like"/>
</dbReference>
<reference evidence="10" key="1">
    <citation type="submission" date="2022-01" db="EMBL/GenBank/DDBJ databases">
        <title>Genome-Based Taxonomic Classification of the Phylum Actinobacteria.</title>
        <authorList>
            <person name="Gao Y."/>
        </authorList>
    </citation>
    <scope>NUCLEOTIDE SEQUENCE</scope>
    <source>
        <strain evidence="10">KLBMP 8922</strain>
    </source>
</reference>
<dbReference type="InterPro" id="IPR020846">
    <property type="entry name" value="MFS_dom"/>
</dbReference>
<feature type="transmembrane region" description="Helical" evidence="8">
    <location>
        <begin position="97"/>
        <end position="122"/>
    </location>
</feature>
<dbReference type="PANTHER" id="PTHR42718:SF46">
    <property type="entry name" value="BLR6921 PROTEIN"/>
    <property type="match status" value="1"/>
</dbReference>
<keyword evidence="7" id="KW-0046">Antibiotic resistance</keyword>